<keyword evidence="8" id="KW-1185">Reference proteome</keyword>
<feature type="transmembrane region" description="Helical" evidence="6">
    <location>
        <begin position="29"/>
        <end position="44"/>
    </location>
</feature>
<comment type="subcellular location">
    <subcellularLocation>
        <location evidence="1">Membrane</location>
        <topology evidence="1">Multi-pass membrane protein</topology>
    </subcellularLocation>
</comment>
<dbReference type="PANTHER" id="PTHR31885:SF6">
    <property type="entry name" value="GH04784P"/>
    <property type="match status" value="1"/>
</dbReference>
<evidence type="ECO:0000256" key="1">
    <source>
        <dbReference type="ARBA" id="ARBA00004141"/>
    </source>
</evidence>
<dbReference type="PANTHER" id="PTHR31885">
    <property type="entry name" value="GH04784P"/>
    <property type="match status" value="1"/>
</dbReference>
<dbReference type="RefSeq" id="WP_196124005.1">
    <property type="nucleotide sequence ID" value="NZ_JADPMR010000003.1"/>
</dbReference>
<dbReference type="Pfam" id="PF07947">
    <property type="entry name" value="YhhN"/>
    <property type="match status" value="1"/>
</dbReference>
<feature type="transmembrane region" description="Helical" evidence="6">
    <location>
        <begin position="190"/>
        <end position="210"/>
    </location>
</feature>
<dbReference type="Proteomes" id="UP000597206">
    <property type="component" value="Unassembled WGS sequence"/>
</dbReference>
<dbReference type="EMBL" id="JADPMR010000003">
    <property type="protein sequence ID" value="MBF9001940.1"/>
    <property type="molecule type" value="Genomic_DNA"/>
</dbReference>
<gene>
    <name evidence="7" type="ORF">I1A42_15795</name>
</gene>
<evidence type="ECO:0000256" key="5">
    <source>
        <dbReference type="ARBA" id="ARBA00023136"/>
    </source>
</evidence>
<evidence type="ECO:0000256" key="2">
    <source>
        <dbReference type="ARBA" id="ARBA00007375"/>
    </source>
</evidence>
<organism evidence="7 8">
    <name type="scientific">Vibrio nitrifigilis</name>
    <dbReference type="NCBI Taxonomy" id="2789781"/>
    <lineage>
        <taxon>Bacteria</taxon>
        <taxon>Pseudomonadati</taxon>
        <taxon>Pseudomonadota</taxon>
        <taxon>Gammaproteobacteria</taxon>
        <taxon>Vibrionales</taxon>
        <taxon>Vibrionaceae</taxon>
        <taxon>Vibrio</taxon>
    </lineage>
</organism>
<dbReference type="InterPro" id="IPR012506">
    <property type="entry name" value="TMEM86B-like"/>
</dbReference>
<feature type="transmembrane region" description="Helical" evidence="6">
    <location>
        <begin position="154"/>
        <end position="178"/>
    </location>
</feature>
<evidence type="ECO:0000313" key="8">
    <source>
        <dbReference type="Proteomes" id="UP000597206"/>
    </source>
</evidence>
<proteinExistence type="inferred from homology"/>
<keyword evidence="3 6" id="KW-0812">Transmembrane</keyword>
<keyword evidence="4 6" id="KW-1133">Transmembrane helix</keyword>
<evidence type="ECO:0000256" key="6">
    <source>
        <dbReference type="SAM" id="Phobius"/>
    </source>
</evidence>
<evidence type="ECO:0000256" key="3">
    <source>
        <dbReference type="ARBA" id="ARBA00022692"/>
    </source>
</evidence>
<feature type="transmembrane region" description="Helical" evidence="6">
    <location>
        <begin position="129"/>
        <end position="148"/>
    </location>
</feature>
<reference evidence="7 8" key="1">
    <citation type="submission" date="2020-11" db="EMBL/GenBank/DDBJ databases">
        <title>Vibrio nitrifigilis sp. nov., a marine nitrogen-fixing bacterium isolated from the lagoon sediment of an islet inside an atoll.</title>
        <authorList>
            <person name="Wang L.-T."/>
            <person name="Shieh W.Y."/>
        </authorList>
    </citation>
    <scope>NUCLEOTIDE SEQUENCE [LARGE SCALE GENOMIC DNA]</scope>
    <source>
        <strain evidence="7 8">NFV-1</strain>
    </source>
</reference>
<accession>A0ABS0GHZ5</accession>
<feature type="transmembrane region" description="Helical" evidence="6">
    <location>
        <begin position="103"/>
        <end position="122"/>
    </location>
</feature>
<sequence>MSMWSWISVALSGYISIYSYKNKDLQQSLVFRLVSLGLLFVLLLSETPASFAPGKWILASLLVSMVADVLHYFKQYSRISFISFLAAQILVSVAFWMQLSGSIVWWMPALLIATGIVAFFLLLPQLDKLIFPVMIMGGVLIQMAWAAGQSWLRLSTPSALCGFLGALLFMVSWVILAIHENRQPIKCGEYLVSGTYLLAQCLIVEAVLIYN</sequence>
<evidence type="ECO:0000256" key="4">
    <source>
        <dbReference type="ARBA" id="ARBA00022989"/>
    </source>
</evidence>
<feature type="transmembrane region" description="Helical" evidence="6">
    <location>
        <begin position="80"/>
        <end position="97"/>
    </location>
</feature>
<comment type="similarity">
    <text evidence="2">Belongs to the TMEM86 family.</text>
</comment>
<keyword evidence="5 6" id="KW-0472">Membrane</keyword>
<comment type="caution">
    <text evidence="7">The sequence shown here is derived from an EMBL/GenBank/DDBJ whole genome shotgun (WGS) entry which is preliminary data.</text>
</comment>
<protein>
    <submittedName>
        <fullName evidence="7">Lysoplasmalogenase</fullName>
    </submittedName>
</protein>
<evidence type="ECO:0000313" key="7">
    <source>
        <dbReference type="EMBL" id="MBF9001940.1"/>
    </source>
</evidence>
<feature type="transmembrane region" description="Helical" evidence="6">
    <location>
        <begin position="56"/>
        <end position="73"/>
    </location>
</feature>
<name>A0ABS0GHZ5_9VIBR</name>